<dbReference type="Gene3D" id="3.50.50.60">
    <property type="entry name" value="FAD/NAD(P)-binding domain"/>
    <property type="match status" value="1"/>
</dbReference>
<dbReference type="AlphaFoldDB" id="A0A5B9WFY2"/>
<dbReference type="PRINTS" id="PR00420">
    <property type="entry name" value="RNGMNOXGNASE"/>
</dbReference>
<dbReference type="SUPFAM" id="SSF51905">
    <property type="entry name" value="FAD/NAD(P)-binding domain"/>
    <property type="match status" value="1"/>
</dbReference>
<dbReference type="EC" id="1.14.13.113" evidence="2"/>
<protein>
    <submittedName>
        <fullName evidence="2">FAD-dependent urate hydroxylase</fullName>
        <ecNumber evidence="2">1.14.13.113</ecNumber>
    </submittedName>
</protein>
<accession>A0A5B9WFY2</accession>
<dbReference type="Pfam" id="PF01494">
    <property type="entry name" value="FAD_binding_3"/>
    <property type="match status" value="1"/>
</dbReference>
<dbReference type="GO" id="GO:0071949">
    <property type="term" value="F:FAD binding"/>
    <property type="evidence" value="ECO:0007669"/>
    <property type="project" value="InterPro"/>
</dbReference>
<dbReference type="InterPro" id="IPR036188">
    <property type="entry name" value="FAD/NAD-bd_sf"/>
</dbReference>
<dbReference type="Gene3D" id="3.30.9.10">
    <property type="entry name" value="D-Amino Acid Oxidase, subunit A, domain 2"/>
    <property type="match status" value="1"/>
</dbReference>
<organism evidence="2 3">
    <name type="scientific">Aquisphaera giovannonii</name>
    <dbReference type="NCBI Taxonomy" id="406548"/>
    <lineage>
        <taxon>Bacteria</taxon>
        <taxon>Pseudomonadati</taxon>
        <taxon>Planctomycetota</taxon>
        <taxon>Planctomycetia</taxon>
        <taxon>Isosphaerales</taxon>
        <taxon>Isosphaeraceae</taxon>
        <taxon>Aquisphaera</taxon>
    </lineage>
</organism>
<dbReference type="EMBL" id="CP042997">
    <property type="protein sequence ID" value="QEH38915.1"/>
    <property type="molecule type" value="Genomic_DNA"/>
</dbReference>
<name>A0A5B9WFY2_9BACT</name>
<dbReference type="NCBIfam" id="NF005761">
    <property type="entry name" value="PRK07588.1"/>
    <property type="match status" value="1"/>
</dbReference>
<gene>
    <name evidence="2" type="primary">hpxO</name>
    <name evidence="2" type="ORF">OJF2_75250</name>
</gene>
<dbReference type="Proteomes" id="UP000324233">
    <property type="component" value="Chromosome"/>
</dbReference>
<sequence>MGAIARPREPARTIARAGTGRMRVAINGAGVAGPALAYWLSRGGHEVVLIEQAPHFRTGGYVIDFWGVGYTVAERMGILADVRAAGYSVGEVRFVDDRGRKVGGFFADVFRRITGDRFTSLPRGDLAATIYRAVEGRVETIFADSIAALREREADILASFERGEPRAFDLVIGADGLHSAVRRIAFGPEGRFETQLGYRVAAFEVEGYRPRDELSYVCYARPGRQVGRFALRGDRTMFLLVFAAEHATGPEPHDAWGRKALLRRVFGEDGWECPQILGAMDGVDDIYYDRVSQIRMDAWSRGRVALIGDAAACVSLLAGEGTGLALAEAYVLAGELNRTPGDHRGAFRRYESRLRPFIEGKQESARKFAPAFAPRTRPGIWFRNQVTRVMAIPPVARLFLARALRDDLELPDYETPAHPE</sequence>
<dbReference type="InterPro" id="IPR002938">
    <property type="entry name" value="FAD-bd"/>
</dbReference>
<reference evidence="2 3" key="1">
    <citation type="submission" date="2019-08" db="EMBL/GenBank/DDBJ databases">
        <title>Deep-cultivation of Planctomycetes and their phenomic and genomic characterization uncovers novel biology.</title>
        <authorList>
            <person name="Wiegand S."/>
            <person name="Jogler M."/>
            <person name="Boedeker C."/>
            <person name="Pinto D."/>
            <person name="Vollmers J."/>
            <person name="Rivas-Marin E."/>
            <person name="Kohn T."/>
            <person name="Peeters S.H."/>
            <person name="Heuer A."/>
            <person name="Rast P."/>
            <person name="Oberbeckmann S."/>
            <person name="Bunk B."/>
            <person name="Jeske O."/>
            <person name="Meyerdierks A."/>
            <person name="Storesund J.E."/>
            <person name="Kallscheuer N."/>
            <person name="Luecker S."/>
            <person name="Lage O.M."/>
            <person name="Pohl T."/>
            <person name="Merkel B.J."/>
            <person name="Hornburger P."/>
            <person name="Mueller R.-W."/>
            <person name="Bruemmer F."/>
            <person name="Labrenz M."/>
            <person name="Spormann A.M."/>
            <person name="Op den Camp H."/>
            <person name="Overmann J."/>
            <person name="Amann R."/>
            <person name="Jetten M.S.M."/>
            <person name="Mascher T."/>
            <person name="Medema M.H."/>
            <person name="Devos D.P."/>
            <person name="Kaster A.-K."/>
            <person name="Ovreas L."/>
            <person name="Rohde M."/>
            <person name="Galperin M.Y."/>
            <person name="Jogler C."/>
        </authorList>
    </citation>
    <scope>NUCLEOTIDE SEQUENCE [LARGE SCALE GENOMIC DNA]</scope>
    <source>
        <strain evidence="2 3">OJF2</strain>
    </source>
</reference>
<dbReference type="KEGG" id="agv:OJF2_75250"/>
<feature type="domain" description="FAD-binding" evidence="1">
    <location>
        <begin position="22"/>
        <end position="337"/>
    </location>
</feature>
<evidence type="ECO:0000313" key="2">
    <source>
        <dbReference type="EMBL" id="QEH38915.1"/>
    </source>
</evidence>
<proteinExistence type="predicted"/>
<keyword evidence="2" id="KW-0560">Oxidoreductase</keyword>
<evidence type="ECO:0000313" key="3">
    <source>
        <dbReference type="Proteomes" id="UP000324233"/>
    </source>
</evidence>
<keyword evidence="3" id="KW-1185">Reference proteome</keyword>
<evidence type="ECO:0000259" key="1">
    <source>
        <dbReference type="Pfam" id="PF01494"/>
    </source>
</evidence>
<dbReference type="InterPro" id="IPR051704">
    <property type="entry name" value="FAD_aromatic-hydroxylase"/>
</dbReference>
<dbReference type="PANTHER" id="PTHR46865">
    <property type="entry name" value="OXIDOREDUCTASE-RELATED"/>
    <property type="match status" value="1"/>
</dbReference>
<dbReference type="GO" id="GO:0102099">
    <property type="term" value="F:FAD-dependent urate hydroxylase activity"/>
    <property type="evidence" value="ECO:0007669"/>
    <property type="project" value="UniProtKB-EC"/>
</dbReference>
<dbReference type="PANTHER" id="PTHR46865:SF8">
    <property type="entry name" value="POSSIBLE OXIDOREDUCTASE"/>
    <property type="match status" value="1"/>
</dbReference>